<dbReference type="Proteomes" id="UP000785613">
    <property type="component" value="Unassembled WGS sequence"/>
</dbReference>
<dbReference type="RefSeq" id="WP_167231605.1">
    <property type="nucleotide sequence ID" value="NZ_VUYU01000034.1"/>
</dbReference>
<dbReference type="EMBL" id="VUYU01000034">
    <property type="protein sequence ID" value="NHZ37805.1"/>
    <property type="molecule type" value="Genomic_DNA"/>
</dbReference>
<accession>A0ABX0LT71</accession>
<keyword evidence="2" id="KW-1185">Reference proteome</keyword>
<name>A0ABX0LT71_9BURK</name>
<evidence type="ECO:0000313" key="2">
    <source>
        <dbReference type="Proteomes" id="UP000785613"/>
    </source>
</evidence>
<reference evidence="1 2" key="1">
    <citation type="submission" date="2019-09" db="EMBL/GenBank/DDBJ databases">
        <title>Taxonomy of Antarctic Massilia spp.: description of Massilia rubra sp. nov., Massilia aquatica sp. nov., Massilia mucilaginosa sp. nov., Massilia frigida sp. nov. isolated from streams, lakes and regoliths.</title>
        <authorList>
            <person name="Holochova P."/>
            <person name="Sedlacek I."/>
            <person name="Kralova S."/>
            <person name="Maslanova I."/>
            <person name="Busse H.-J."/>
            <person name="Stankova E."/>
            <person name="Vrbovska V."/>
            <person name="Kovarovic V."/>
            <person name="Bartak M."/>
            <person name="Svec P."/>
            <person name="Pantucek R."/>
        </authorList>
    </citation>
    <scope>NUCLEOTIDE SEQUENCE [LARGE SCALE GENOMIC DNA]</scope>
    <source>
        <strain evidence="1 2">CCM 8692</strain>
    </source>
</reference>
<organism evidence="1 2">
    <name type="scientific">Massilia rubra</name>
    <dbReference type="NCBI Taxonomy" id="2607910"/>
    <lineage>
        <taxon>Bacteria</taxon>
        <taxon>Pseudomonadati</taxon>
        <taxon>Pseudomonadota</taxon>
        <taxon>Betaproteobacteria</taxon>
        <taxon>Burkholderiales</taxon>
        <taxon>Oxalobacteraceae</taxon>
        <taxon>Telluria group</taxon>
        <taxon>Massilia</taxon>
    </lineage>
</organism>
<proteinExistence type="predicted"/>
<protein>
    <submittedName>
        <fullName evidence="1">Uncharacterized protein</fullName>
    </submittedName>
</protein>
<comment type="caution">
    <text evidence="1">The sequence shown here is derived from an EMBL/GenBank/DDBJ whole genome shotgun (WGS) entry which is preliminary data.</text>
</comment>
<gene>
    <name evidence="1" type="ORF">F0185_30020</name>
</gene>
<evidence type="ECO:0000313" key="1">
    <source>
        <dbReference type="EMBL" id="NHZ37805.1"/>
    </source>
</evidence>
<sequence length="64" mass="6375">MGGIATIGSGALRVTFQNGYKPAAGAVLTVMRAASLKGKFSTITVDGMTVTPTCTGSALTLRVG</sequence>